<evidence type="ECO:0000313" key="1">
    <source>
        <dbReference type="EMBL" id="OGZ11409.1"/>
    </source>
</evidence>
<dbReference type="InterPro" id="IPR036412">
    <property type="entry name" value="HAD-like_sf"/>
</dbReference>
<gene>
    <name evidence="1" type="ORF">A3D67_03435</name>
</gene>
<dbReference type="Gene3D" id="3.40.50.1000">
    <property type="entry name" value="HAD superfamily/HAD-like"/>
    <property type="match status" value="1"/>
</dbReference>
<organism evidence="1 2">
    <name type="scientific">Candidatus Lloydbacteria bacterium RIFCSPHIGHO2_02_FULL_51_22</name>
    <dbReference type="NCBI Taxonomy" id="1798663"/>
    <lineage>
        <taxon>Bacteria</taxon>
        <taxon>Candidatus Lloydiibacteriota</taxon>
    </lineage>
</organism>
<proteinExistence type="predicted"/>
<sequence length="131" mass="15303">MKTILVDAVDGFIIETENGFQIFKEMRDLLETFSNRKIILTGANDEQFKKFGLDKMPYDVFTLKHNPEKTDPKYFETMLEHFSLKKDDVIYFEHNPEAVESAESVGIKSYYYDPEKKDLVALKSFLTENLS</sequence>
<accession>A0A1G2DCP6</accession>
<reference evidence="1 2" key="1">
    <citation type="journal article" date="2016" name="Nat. Commun.">
        <title>Thousands of microbial genomes shed light on interconnected biogeochemical processes in an aquifer system.</title>
        <authorList>
            <person name="Anantharaman K."/>
            <person name="Brown C.T."/>
            <person name="Hug L.A."/>
            <person name="Sharon I."/>
            <person name="Castelle C.J."/>
            <person name="Probst A.J."/>
            <person name="Thomas B.C."/>
            <person name="Singh A."/>
            <person name="Wilkins M.J."/>
            <person name="Karaoz U."/>
            <person name="Brodie E.L."/>
            <person name="Williams K.H."/>
            <person name="Hubbard S.S."/>
            <person name="Banfield J.F."/>
        </authorList>
    </citation>
    <scope>NUCLEOTIDE SEQUENCE [LARGE SCALE GENOMIC DNA]</scope>
</reference>
<dbReference type="SUPFAM" id="SSF56784">
    <property type="entry name" value="HAD-like"/>
    <property type="match status" value="1"/>
</dbReference>
<dbReference type="EMBL" id="MHLN01000021">
    <property type="protein sequence ID" value="OGZ11409.1"/>
    <property type="molecule type" value="Genomic_DNA"/>
</dbReference>
<name>A0A1G2DCP6_9BACT</name>
<comment type="caution">
    <text evidence="1">The sequence shown here is derived from an EMBL/GenBank/DDBJ whole genome shotgun (WGS) entry which is preliminary data.</text>
</comment>
<evidence type="ECO:0008006" key="3">
    <source>
        <dbReference type="Google" id="ProtNLM"/>
    </source>
</evidence>
<protein>
    <recommendedName>
        <fullName evidence="3">Haloacid dehalogenase</fullName>
    </recommendedName>
</protein>
<dbReference type="AlphaFoldDB" id="A0A1G2DCP6"/>
<evidence type="ECO:0000313" key="2">
    <source>
        <dbReference type="Proteomes" id="UP000178099"/>
    </source>
</evidence>
<dbReference type="InterPro" id="IPR023214">
    <property type="entry name" value="HAD_sf"/>
</dbReference>
<dbReference type="Proteomes" id="UP000178099">
    <property type="component" value="Unassembled WGS sequence"/>
</dbReference>